<gene>
    <name evidence="1" type="ORF">EVAR_44812_1</name>
</gene>
<proteinExistence type="predicted"/>
<dbReference type="AlphaFoldDB" id="A0A4C1X723"/>
<sequence>MKTEYPKYSKFLWRTLRGRRAPRAPRQRRRPPGGRRRKIMLLKVQRYLYERGNEGRWGGDALNAKITIDSGHVPRSDSIVVFNPNSPEDLSRTGRPLAVEVYRPVNFTRNLIKLITPGGTRWKNIRRPQAPPLRTKALAVATQGDTSPGLKLSQAAKLNTNAGAADAAAALSPPRARPQRLKYKEFSSTEELLALQQQKGTTTEQDIYNEVQKVFTDFGLPWSKSVGVCTDGVSSMVGLRKGYLNDLNLKLQKRGQLYSHLKAFQDKIRLWEAQMLSGNTALSVYENVTYAQYAEELRQNSPRRGRSPKTRSVCNETNDYEAFLGTVSGRRAYRP</sequence>
<accession>A0A4C1X723</accession>
<evidence type="ECO:0000313" key="2">
    <source>
        <dbReference type="Proteomes" id="UP000299102"/>
    </source>
</evidence>
<organism evidence="1 2">
    <name type="scientific">Eumeta variegata</name>
    <name type="common">Bagworm moth</name>
    <name type="synonym">Eumeta japonica</name>
    <dbReference type="NCBI Taxonomy" id="151549"/>
    <lineage>
        <taxon>Eukaryota</taxon>
        <taxon>Metazoa</taxon>
        <taxon>Ecdysozoa</taxon>
        <taxon>Arthropoda</taxon>
        <taxon>Hexapoda</taxon>
        <taxon>Insecta</taxon>
        <taxon>Pterygota</taxon>
        <taxon>Neoptera</taxon>
        <taxon>Endopterygota</taxon>
        <taxon>Lepidoptera</taxon>
        <taxon>Glossata</taxon>
        <taxon>Ditrysia</taxon>
        <taxon>Tineoidea</taxon>
        <taxon>Psychidae</taxon>
        <taxon>Oiketicinae</taxon>
        <taxon>Eumeta</taxon>
    </lineage>
</organism>
<dbReference type="EMBL" id="BGZK01000765">
    <property type="protein sequence ID" value="GBP59596.1"/>
    <property type="molecule type" value="Genomic_DNA"/>
</dbReference>
<keyword evidence="2" id="KW-1185">Reference proteome</keyword>
<dbReference type="PANTHER" id="PTHR45913">
    <property type="entry name" value="EPM2A-INTERACTING PROTEIN 1"/>
    <property type="match status" value="1"/>
</dbReference>
<comment type="caution">
    <text evidence="1">The sequence shown here is derived from an EMBL/GenBank/DDBJ whole genome shotgun (WGS) entry which is preliminary data.</text>
</comment>
<dbReference type="OrthoDB" id="6611647at2759"/>
<name>A0A4C1X723_EUMVA</name>
<dbReference type="Proteomes" id="UP000299102">
    <property type="component" value="Unassembled WGS sequence"/>
</dbReference>
<dbReference type="PANTHER" id="PTHR45913:SF5">
    <property type="entry name" value="GENERAL TRANSCRIPTION FACTOR II-I REPEAT DOMAIN-CONTAINING PROTEIN 2A-LIKE PROTEIN"/>
    <property type="match status" value="1"/>
</dbReference>
<reference evidence="1 2" key="1">
    <citation type="journal article" date="2019" name="Commun. Biol.">
        <title>The bagworm genome reveals a unique fibroin gene that provides high tensile strength.</title>
        <authorList>
            <person name="Kono N."/>
            <person name="Nakamura H."/>
            <person name="Ohtoshi R."/>
            <person name="Tomita M."/>
            <person name="Numata K."/>
            <person name="Arakawa K."/>
        </authorList>
    </citation>
    <scope>NUCLEOTIDE SEQUENCE [LARGE SCALE GENOMIC DNA]</scope>
</reference>
<protein>
    <submittedName>
        <fullName evidence="1">Uncharacterized protein</fullName>
    </submittedName>
</protein>
<evidence type="ECO:0000313" key="1">
    <source>
        <dbReference type="EMBL" id="GBP59596.1"/>
    </source>
</evidence>